<feature type="chain" id="PRO_5047343918" description="Lipoprotein" evidence="1">
    <location>
        <begin position="22"/>
        <end position="197"/>
    </location>
</feature>
<evidence type="ECO:0000313" key="2">
    <source>
        <dbReference type="EMBL" id="MFD0283683.1"/>
    </source>
</evidence>
<organism evidence="2 3">
    <name type="scientific">Streptomyces lutosisoli</name>
    <dbReference type="NCBI Taxonomy" id="2665721"/>
    <lineage>
        <taxon>Bacteria</taxon>
        <taxon>Bacillati</taxon>
        <taxon>Actinomycetota</taxon>
        <taxon>Actinomycetes</taxon>
        <taxon>Kitasatosporales</taxon>
        <taxon>Streptomycetaceae</taxon>
        <taxon>Streptomyces</taxon>
    </lineage>
</organism>
<reference evidence="3" key="1">
    <citation type="journal article" date="2019" name="Int. J. Syst. Evol. Microbiol.">
        <title>The Global Catalogue of Microorganisms (GCM) 10K type strain sequencing project: providing services to taxonomists for standard genome sequencing and annotation.</title>
        <authorList>
            <consortium name="The Broad Institute Genomics Platform"/>
            <consortium name="The Broad Institute Genome Sequencing Center for Infectious Disease"/>
            <person name="Wu L."/>
            <person name="Ma J."/>
        </authorList>
    </citation>
    <scope>NUCLEOTIDE SEQUENCE [LARGE SCALE GENOMIC DNA]</scope>
    <source>
        <strain evidence="3">CGMCC 4.7198</strain>
    </source>
</reference>
<keyword evidence="1" id="KW-0732">Signal</keyword>
<protein>
    <recommendedName>
        <fullName evidence="4">Lipoprotein</fullName>
    </recommendedName>
</protein>
<evidence type="ECO:0000313" key="3">
    <source>
        <dbReference type="Proteomes" id="UP001596957"/>
    </source>
</evidence>
<dbReference type="RefSeq" id="WP_381301000.1">
    <property type="nucleotide sequence ID" value="NZ_JBHTEC010000001.1"/>
</dbReference>
<comment type="caution">
    <text evidence="2">The sequence shown here is derived from an EMBL/GenBank/DDBJ whole genome shotgun (WGS) entry which is preliminary data.</text>
</comment>
<accession>A0ABW2VK50</accession>
<keyword evidence="3" id="KW-1185">Reference proteome</keyword>
<dbReference type="EMBL" id="JBHTEC010000001">
    <property type="protein sequence ID" value="MFD0283683.1"/>
    <property type="molecule type" value="Genomic_DNA"/>
</dbReference>
<feature type="signal peptide" evidence="1">
    <location>
        <begin position="1"/>
        <end position="21"/>
    </location>
</feature>
<evidence type="ECO:0000256" key="1">
    <source>
        <dbReference type="SAM" id="SignalP"/>
    </source>
</evidence>
<proteinExistence type="predicted"/>
<evidence type="ECO:0008006" key="4">
    <source>
        <dbReference type="Google" id="ProtNLM"/>
    </source>
</evidence>
<name>A0ABW2VK50_9ACTN</name>
<sequence length="197" mass="19955">MAAVLAAEAALVSLETGAAFAADSGTTDVTATKASETKSAASSADSVAAALLTARLQDRKIEVLSERFGDLDDVRTAEWCDADVHVFRADPAGGGRQLAGHRYLAVGHGSVARAGGAAADIAVSDGGDTALVSVDKGDKPFGLGWESKLPAPSVKDDTASYDLGDGQTLTVTALSQGFSQNVILDSAPEGAWSTTFP</sequence>
<gene>
    <name evidence="2" type="ORF">ACFQZP_18765</name>
</gene>
<dbReference type="Proteomes" id="UP001596957">
    <property type="component" value="Unassembled WGS sequence"/>
</dbReference>